<dbReference type="InterPro" id="IPR015421">
    <property type="entry name" value="PyrdxlP-dep_Trfase_major"/>
</dbReference>
<keyword evidence="15 21" id="KW-0456">Lyase</keyword>
<dbReference type="GO" id="GO:0016757">
    <property type="term" value="F:glycosyltransferase activity"/>
    <property type="evidence" value="ECO:0007669"/>
    <property type="project" value="UniProtKB-KW"/>
</dbReference>
<evidence type="ECO:0000313" key="21">
    <source>
        <dbReference type="EMBL" id="KAK4155088.1"/>
    </source>
</evidence>
<organism evidence="21 22">
    <name type="scientific">Chaetomidium leptoderma</name>
    <dbReference type="NCBI Taxonomy" id="669021"/>
    <lineage>
        <taxon>Eukaryota</taxon>
        <taxon>Fungi</taxon>
        <taxon>Dikarya</taxon>
        <taxon>Ascomycota</taxon>
        <taxon>Pezizomycotina</taxon>
        <taxon>Sordariomycetes</taxon>
        <taxon>Sordariomycetidae</taxon>
        <taxon>Sordariales</taxon>
        <taxon>Chaetomiaceae</taxon>
        <taxon>Chaetomidium</taxon>
    </lineage>
</organism>
<keyword evidence="22" id="KW-1185">Reference proteome</keyword>
<comment type="similarity">
    <text evidence="16">Belongs to the group II decarboxylase family. Sphingosine-1-phosphate lyase subfamily.</text>
</comment>
<comment type="similarity">
    <text evidence="5">Belongs to the glycosyltransferase 34 family.</text>
</comment>
<dbReference type="Gene3D" id="6.10.140.2150">
    <property type="match status" value="1"/>
</dbReference>
<dbReference type="EMBL" id="MU856895">
    <property type="protein sequence ID" value="KAK4155088.1"/>
    <property type="molecule type" value="Genomic_DNA"/>
</dbReference>
<keyword evidence="6" id="KW-0328">Glycosyltransferase</keyword>
<dbReference type="FunFam" id="6.10.140.2150:FF:000002">
    <property type="entry name" value="Sphinganine-1-phosphate aldolase Bst1"/>
    <property type="match status" value="1"/>
</dbReference>
<dbReference type="SUPFAM" id="SSF53383">
    <property type="entry name" value="PLP-dependent transferases"/>
    <property type="match status" value="1"/>
</dbReference>
<gene>
    <name evidence="21" type="ORF">C8A00DRAFT_42235</name>
</gene>
<keyword evidence="7" id="KW-0808">Transferase</keyword>
<dbReference type="Proteomes" id="UP001302745">
    <property type="component" value="Unassembled WGS sequence"/>
</dbReference>
<keyword evidence="12 20" id="KW-1133">Transmembrane helix</keyword>
<keyword evidence="13" id="KW-0443">Lipid metabolism</keyword>
<dbReference type="InterPro" id="IPR015424">
    <property type="entry name" value="PyrdxlP-dep_Trfase"/>
</dbReference>
<dbReference type="GO" id="GO:0030170">
    <property type="term" value="F:pyridoxal phosphate binding"/>
    <property type="evidence" value="ECO:0007669"/>
    <property type="project" value="InterPro"/>
</dbReference>
<accession>A0AAN6VNX1</accession>
<comment type="pathway">
    <text evidence="4">Sphingolipid metabolism.</text>
</comment>
<sequence>MHFALPPRKTYQPPPYLPRTSRLPGLRRTRLKLIALGGLVFLVFIYLVTRSGGSHHATPISRTPRGTPPVVIVTVLDDSKYSKEYLEMVKENRIQYAEKHGYKTLFAKIGDYELSGSPGSWTTVVAMRDALTKYPDCRYLWHLDATGLIMNPKLKIEEHVMQAARLDELMKKDFPVVPPDSIIKTFSHLKGQDVDIVLTQDKDGLSSGSFIVRNGEWAQFFLETWFAPIYRSYNFQKAEVHALEHIVQWHPTILSRMAIVDQRVLNAYGKGARGDEYKDGDLAVRFPECVAAGAQACETVSQSARNIIFFLFVLRWTRRALWKLKGRGLLGTLAEVYTDVRRILYGWFLRMPGVRTRVRKQVDEALSKLQTKLVPANTTRYLTLPKEGWTEDAVRKELEALAEMDHTRWEDGYVSGAVYHGEDDLLKLQTEAYGKFTVANPIHPDVFPGVRKMEAEVVAMVLSLFNAPPGAAGVSTSGGTESILMACLGARQKAYVERGVTEPEMILPETAHTAFRKAGEYFKIKIHYVACPAPTYQVDIRRVARLVNSNTVILVGSAPNFPHGIIDDISALSKLALKKRLPLHVDCCLGSFLVPFLEKAGFETVPFDFRLKGVTSISCDTHKYGFAPKGNSTILYRTQALRAYQYFVDPSWPGGVYASPGLAGSRPGALIAGCWTSLVSVGEAGYLASCAQIVGTTKKLLDHLQHASPSLASELEVLGNPLVSVVAFRARNLNVYDIADAMSAKGWHLNALQDPPAIHVAVTLPIVKVWERLAADLEVVVEAEREKERVRLVEGKKTRGGQDQAGDAAALYGVAGSLPNKSVVVDLARGFLDLLYKA</sequence>
<dbReference type="EC" id="4.1.2.27" evidence="17"/>
<dbReference type="Gene3D" id="3.90.1150.10">
    <property type="entry name" value="Aspartate Aminotransferase, domain 1"/>
    <property type="match status" value="1"/>
</dbReference>
<name>A0AAN6VNX1_9PEZI</name>
<keyword evidence="8 20" id="KW-0812">Transmembrane</keyword>
<dbReference type="InterPro" id="IPR002129">
    <property type="entry name" value="PyrdxlP-dep_de-COase"/>
</dbReference>
<evidence type="ECO:0000256" key="16">
    <source>
        <dbReference type="ARBA" id="ARBA00038302"/>
    </source>
</evidence>
<dbReference type="InterPro" id="IPR029044">
    <property type="entry name" value="Nucleotide-diphossugar_trans"/>
</dbReference>
<dbReference type="Gene3D" id="3.90.550.10">
    <property type="entry name" value="Spore Coat Polysaccharide Biosynthesis Protein SpsA, Chain A"/>
    <property type="match status" value="1"/>
</dbReference>
<comment type="caution">
    <text evidence="21">The sequence shown here is derived from an EMBL/GenBank/DDBJ whole genome shotgun (WGS) entry which is preliminary data.</text>
</comment>
<dbReference type="Gene3D" id="3.40.640.10">
    <property type="entry name" value="Type I PLP-dependent aspartate aminotransferase-like (Major domain)"/>
    <property type="match status" value="1"/>
</dbReference>
<keyword evidence="10 19" id="KW-0663">Pyridoxal phosphate</keyword>
<keyword evidence="11" id="KW-0746">Sphingolipid metabolism</keyword>
<proteinExistence type="inferred from homology"/>
<evidence type="ECO:0000313" key="22">
    <source>
        <dbReference type="Proteomes" id="UP001302745"/>
    </source>
</evidence>
<evidence type="ECO:0000256" key="9">
    <source>
        <dbReference type="ARBA" id="ARBA00022824"/>
    </source>
</evidence>
<evidence type="ECO:0000256" key="6">
    <source>
        <dbReference type="ARBA" id="ARBA00022676"/>
    </source>
</evidence>
<comment type="cofactor">
    <cofactor evidence="1 19">
        <name>pyridoxal 5'-phosphate</name>
        <dbReference type="ChEBI" id="CHEBI:597326"/>
    </cofactor>
</comment>
<dbReference type="Pfam" id="PF00282">
    <property type="entry name" value="Pyridoxal_deC"/>
    <property type="match status" value="1"/>
</dbReference>
<dbReference type="InterPro" id="IPR050477">
    <property type="entry name" value="GrpII_AminoAcid_Decarb"/>
</dbReference>
<evidence type="ECO:0000256" key="14">
    <source>
        <dbReference type="ARBA" id="ARBA00023136"/>
    </source>
</evidence>
<evidence type="ECO:0000256" key="18">
    <source>
        <dbReference type="ARBA" id="ARBA00042568"/>
    </source>
</evidence>
<evidence type="ECO:0000256" key="15">
    <source>
        <dbReference type="ARBA" id="ARBA00023239"/>
    </source>
</evidence>
<evidence type="ECO:0000256" key="19">
    <source>
        <dbReference type="PIRSR" id="PIRSR602129-50"/>
    </source>
</evidence>
<comment type="subcellular location">
    <subcellularLocation>
        <location evidence="2">Endoplasmic reticulum membrane</location>
        <topology evidence="2">Single-pass membrane protein</topology>
    </subcellularLocation>
</comment>
<dbReference type="InterPro" id="IPR015422">
    <property type="entry name" value="PyrdxlP-dep_Trfase_small"/>
</dbReference>
<evidence type="ECO:0000256" key="17">
    <source>
        <dbReference type="ARBA" id="ARBA00038965"/>
    </source>
</evidence>
<evidence type="ECO:0000256" key="10">
    <source>
        <dbReference type="ARBA" id="ARBA00022898"/>
    </source>
</evidence>
<evidence type="ECO:0000256" key="11">
    <source>
        <dbReference type="ARBA" id="ARBA00022919"/>
    </source>
</evidence>
<reference evidence="21" key="2">
    <citation type="submission" date="2023-05" db="EMBL/GenBank/DDBJ databases">
        <authorList>
            <consortium name="Lawrence Berkeley National Laboratory"/>
            <person name="Steindorff A."/>
            <person name="Hensen N."/>
            <person name="Bonometti L."/>
            <person name="Westerberg I."/>
            <person name="Brannstrom I.O."/>
            <person name="Guillou S."/>
            <person name="Cros-Aarteil S."/>
            <person name="Calhoun S."/>
            <person name="Haridas S."/>
            <person name="Kuo A."/>
            <person name="Mondo S."/>
            <person name="Pangilinan J."/>
            <person name="Riley R."/>
            <person name="Labutti K."/>
            <person name="Andreopoulos B."/>
            <person name="Lipzen A."/>
            <person name="Chen C."/>
            <person name="Yanf M."/>
            <person name="Daum C."/>
            <person name="Ng V."/>
            <person name="Clum A."/>
            <person name="Ohm R."/>
            <person name="Martin F."/>
            <person name="Silar P."/>
            <person name="Natvig D."/>
            <person name="Lalanne C."/>
            <person name="Gautier V."/>
            <person name="Ament-Velasquez S.L."/>
            <person name="Kruys A."/>
            <person name="Hutchinson M.I."/>
            <person name="Powell A.J."/>
            <person name="Barry K."/>
            <person name="Miller A.N."/>
            <person name="Grigoriev I.V."/>
            <person name="Debuchy R."/>
            <person name="Gladieux P."/>
            <person name="Thoren M.H."/>
            <person name="Johannesson H."/>
        </authorList>
    </citation>
    <scope>NUCLEOTIDE SEQUENCE</scope>
    <source>
        <strain evidence="21">CBS 538.74</strain>
    </source>
</reference>
<evidence type="ECO:0000256" key="8">
    <source>
        <dbReference type="ARBA" id="ARBA00022692"/>
    </source>
</evidence>
<evidence type="ECO:0000256" key="3">
    <source>
        <dbReference type="ARBA" id="ARBA00004760"/>
    </source>
</evidence>
<evidence type="ECO:0000256" key="7">
    <source>
        <dbReference type="ARBA" id="ARBA00022679"/>
    </source>
</evidence>
<evidence type="ECO:0000256" key="12">
    <source>
        <dbReference type="ARBA" id="ARBA00022989"/>
    </source>
</evidence>
<keyword evidence="14 20" id="KW-0472">Membrane</keyword>
<dbReference type="GO" id="GO:0019752">
    <property type="term" value="P:carboxylic acid metabolic process"/>
    <property type="evidence" value="ECO:0007669"/>
    <property type="project" value="InterPro"/>
</dbReference>
<dbReference type="FunFam" id="3.40.640.10:FF:000020">
    <property type="entry name" value="sphingosine-1-phosphate lyase 1"/>
    <property type="match status" value="1"/>
</dbReference>
<evidence type="ECO:0000256" key="2">
    <source>
        <dbReference type="ARBA" id="ARBA00004389"/>
    </source>
</evidence>
<evidence type="ECO:0000256" key="13">
    <source>
        <dbReference type="ARBA" id="ARBA00023098"/>
    </source>
</evidence>
<dbReference type="PANTHER" id="PTHR42735:SF6">
    <property type="entry name" value="SPHINGOSINE-1-PHOSPHATE LYASE 1"/>
    <property type="match status" value="1"/>
</dbReference>
<comment type="pathway">
    <text evidence="3">Lipid metabolism; sphingolipid metabolism.</text>
</comment>
<evidence type="ECO:0000256" key="20">
    <source>
        <dbReference type="SAM" id="Phobius"/>
    </source>
</evidence>
<feature type="modified residue" description="N6-(pyridoxal phosphate)lysine" evidence="19">
    <location>
        <position position="623"/>
    </location>
</feature>
<dbReference type="Pfam" id="PF05637">
    <property type="entry name" value="Glyco_transf_34"/>
    <property type="match status" value="1"/>
</dbReference>
<evidence type="ECO:0000256" key="5">
    <source>
        <dbReference type="ARBA" id="ARBA00005664"/>
    </source>
</evidence>
<protein>
    <recommendedName>
        <fullName evidence="17">sphinganine-1-phosphate aldolase</fullName>
        <ecNumber evidence="17">4.1.2.27</ecNumber>
    </recommendedName>
    <alternativeName>
        <fullName evidence="18">Sphingosine-1-phosphate aldolase</fullName>
    </alternativeName>
</protein>
<dbReference type="AlphaFoldDB" id="A0AAN6VNX1"/>
<dbReference type="GO" id="GO:0005789">
    <property type="term" value="C:endoplasmic reticulum membrane"/>
    <property type="evidence" value="ECO:0007669"/>
    <property type="project" value="UniProtKB-SubCell"/>
</dbReference>
<dbReference type="InterPro" id="IPR008630">
    <property type="entry name" value="Glyco_trans_34"/>
</dbReference>
<dbReference type="GO" id="GO:0008117">
    <property type="term" value="F:sphinganine-1-phosphate aldolase activity"/>
    <property type="evidence" value="ECO:0007669"/>
    <property type="project" value="UniProtKB-EC"/>
</dbReference>
<dbReference type="FunFam" id="3.90.550.10:FF:000149">
    <property type="entry name" value="Alpha-1,6-mannosyltransferase subunit"/>
    <property type="match status" value="1"/>
</dbReference>
<feature type="transmembrane region" description="Helical" evidence="20">
    <location>
        <begin position="31"/>
        <end position="49"/>
    </location>
</feature>
<dbReference type="PANTHER" id="PTHR42735">
    <property type="match status" value="1"/>
</dbReference>
<evidence type="ECO:0000256" key="4">
    <source>
        <dbReference type="ARBA" id="ARBA00004991"/>
    </source>
</evidence>
<dbReference type="GO" id="GO:0030149">
    <property type="term" value="P:sphingolipid catabolic process"/>
    <property type="evidence" value="ECO:0007669"/>
    <property type="project" value="TreeGrafter"/>
</dbReference>
<keyword evidence="9" id="KW-0256">Endoplasmic reticulum</keyword>
<evidence type="ECO:0000256" key="1">
    <source>
        <dbReference type="ARBA" id="ARBA00001933"/>
    </source>
</evidence>
<reference evidence="21" key="1">
    <citation type="journal article" date="2023" name="Mol. Phylogenet. Evol.">
        <title>Genome-scale phylogeny and comparative genomics of the fungal order Sordariales.</title>
        <authorList>
            <person name="Hensen N."/>
            <person name="Bonometti L."/>
            <person name="Westerberg I."/>
            <person name="Brannstrom I.O."/>
            <person name="Guillou S."/>
            <person name="Cros-Aarteil S."/>
            <person name="Calhoun S."/>
            <person name="Haridas S."/>
            <person name="Kuo A."/>
            <person name="Mondo S."/>
            <person name="Pangilinan J."/>
            <person name="Riley R."/>
            <person name="LaButti K."/>
            <person name="Andreopoulos B."/>
            <person name="Lipzen A."/>
            <person name="Chen C."/>
            <person name="Yan M."/>
            <person name="Daum C."/>
            <person name="Ng V."/>
            <person name="Clum A."/>
            <person name="Steindorff A."/>
            <person name="Ohm R.A."/>
            <person name="Martin F."/>
            <person name="Silar P."/>
            <person name="Natvig D.O."/>
            <person name="Lalanne C."/>
            <person name="Gautier V."/>
            <person name="Ament-Velasquez S.L."/>
            <person name="Kruys A."/>
            <person name="Hutchinson M.I."/>
            <person name="Powell A.J."/>
            <person name="Barry K."/>
            <person name="Miller A.N."/>
            <person name="Grigoriev I.V."/>
            <person name="Debuchy R."/>
            <person name="Gladieux P."/>
            <person name="Hiltunen Thoren M."/>
            <person name="Johannesson H."/>
        </authorList>
    </citation>
    <scope>NUCLEOTIDE SEQUENCE</scope>
    <source>
        <strain evidence="21">CBS 538.74</strain>
    </source>
</reference>